<feature type="repeat" description="TPR" evidence="3">
    <location>
        <begin position="494"/>
        <end position="527"/>
    </location>
</feature>
<evidence type="ECO:0000313" key="6">
    <source>
        <dbReference type="WBParaSite" id="BTMF_0000967801-mRNA-1"/>
    </source>
</evidence>
<dbReference type="AlphaFoldDB" id="A0A0R3QPP3"/>
<dbReference type="InterPro" id="IPR019734">
    <property type="entry name" value="TPR_rpt"/>
</dbReference>
<dbReference type="STRING" id="42155.A0A0R3QPP3"/>
<reference evidence="6" key="1">
    <citation type="submission" date="2017-02" db="UniProtKB">
        <authorList>
            <consortium name="WormBaseParasite"/>
        </authorList>
    </citation>
    <scope>IDENTIFICATION</scope>
</reference>
<dbReference type="PROSITE" id="PS50005">
    <property type="entry name" value="TPR"/>
    <property type="match status" value="3"/>
</dbReference>
<dbReference type="FunFam" id="1.25.40.10:FF:000289">
    <property type="entry name" value="RNA polymerase-associated protein CTR9 homolog"/>
    <property type="match status" value="1"/>
</dbReference>
<dbReference type="InterPro" id="IPR011990">
    <property type="entry name" value="TPR-like_helical_dom_sf"/>
</dbReference>
<dbReference type="InterPro" id="IPR013105">
    <property type="entry name" value="TPR_2"/>
</dbReference>
<dbReference type="WBParaSite" id="BTMF_0000967801-mRNA-1">
    <property type="protein sequence ID" value="BTMF_0000967801-mRNA-1"/>
    <property type="gene ID" value="BTMF_0000967801"/>
</dbReference>
<evidence type="ECO:0000256" key="1">
    <source>
        <dbReference type="ARBA" id="ARBA00022737"/>
    </source>
</evidence>
<dbReference type="InterPro" id="IPR031101">
    <property type="entry name" value="Ctr9"/>
</dbReference>
<dbReference type="GO" id="GO:0006355">
    <property type="term" value="P:regulation of DNA-templated transcription"/>
    <property type="evidence" value="ECO:0007669"/>
    <property type="project" value="InterPro"/>
</dbReference>
<keyword evidence="2 3" id="KW-0802">TPR repeat</keyword>
<keyword evidence="1" id="KW-0677">Repeat</keyword>
<dbReference type="Pfam" id="PF14559">
    <property type="entry name" value="TPR_19"/>
    <property type="match status" value="1"/>
</dbReference>
<feature type="repeat" description="TPR" evidence="3">
    <location>
        <begin position="610"/>
        <end position="643"/>
    </location>
</feature>
<accession>A0A0R3QPP3</accession>
<evidence type="ECO:0000313" key="5">
    <source>
        <dbReference type="Proteomes" id="UP000280834"/>
    </source>
</evidence>
<dbReference type="PANTHER" id="PTHR14027:SF2">
    <property type="entry name" value="RNA POLYMERASE-ASSOCIATED PROTEIN CTR9 HOMOLOG"/>
    <property type="match status" value="1"/>
</dbReference>
<feature type="repeat" description="TPR" evidence="3">
    <location>
        <begin position="395"/>
        <end position="428"/>
    </location>
</feature>
<dbReference type="GO" id="GO:0006368">
    <property type="term" value="P:transcription elongation by RNA polymerase II"/>
    <property type="evidence" value="ECO:0007669"/>
    <property type="project" value="TreeGrafter"/>
</dbReference>
<dbReference type="GO" id="GO:0016593">
    <property type="term" value="C:Cdc73/Paf1 complex"/>
    <property type="evidence" value="ECO:0007669"/>
    <property type="project" value="TreeGrafter"/>
</dbReference>
<dbReference type="GO" id="GO:0000993">
    <property type="term" value="F:RNA polymerase II complex binding"/>
    <property type="evidence" value="ECO:0007669"/>
    <property type="project" value="TreeGrafter"/>
</dbReference>
<gene>
    <name evidence="4" type="ORF">BTMF_LOCUS7729</name>
</gene>
<evidence type="ECO:0000256" key="2">
    <source>
        <dbReference type="ARBA" id="ARBA00022803"/>
    </source>
</evidence>
<dbReference type="SMART" id="SM00028">
    <property type="entry name" value="TPR"/>
    <property type="match status" value="10"/>
</dbReference>
<keyword evidence="5" id="KW-1185">Reference proteome</keyword>
<dbReference type="Pfam" id="PF07719">
    <property type="entry name" value="TPR_2"/>
    <property type="match status" value="1"/>
</dbReference>
<dbReference type="PROSITE" id="PS50293">
    <property type="entry name" value="TPR_REGION"/>
    <property type="match status" value="1"/>
</dbReference>
<evidence type="ECO:0000313" key="4">
    <source>
        <dbReference type="EMBL" id="VDO25634.1"/>
    </source>
</evidence>
<dbReference type="EMBL" id="UZAG01016068">
    <property type="protein sequence ID" value="VDO25634.1"/>
    <property type="molecule type" value="Genomic_DNA"/>
</dbReference>
<sequence>MAFAQPKTSVEIPLKDSTENDMQRYVRDFCVEIWNMTQRWEELNGSTYNLLEKIVNNRLFLIYAQPVDVAEEKSVEREEPESDLSALLLGEKDWNGSITNVELQRNRLEQSGTNRTVEEIVRDVEKLVTLVNEQMSWVVDELQNMRERLAGLKKLENIQGDRRNLSGLQNPKLKELSEILPLIVKMYQEELKAKRAALNDLANFNSRDIFLEIIELDFDNLPDDGEEVLAILRGEHATLNFWVDLALAYYRRGNEADFVRILEMSGSEASLEYPEYHQDQMRALDTLAAYYVIQSHKERNKDKKKEWQTKATLLYTTADKIIMYDTYHLLGRAYFCLLEGKIDQAEQQFNFVLNQVGENIPATLGKACIFFQRKEYRKALNCYKSVLRKMPDCPADVRLGIGYCLAKLGRLDKARLAFKRVLDLDKENVSALVALAILDMNTLEQEAIRRGVESFGRAYQIEQENPVVLNHLANHFFYKKHYYQSTQFATANFVLPYFGLGQMYICREDYDNAIQCFEKVLKACPTNYDTLKILGSLYAHSEPANQKERSERRKKAREIFKKVVEMCPDDVEALIDLAQLTENCDPQGSLDAYTKASTFLSQMIEVDIPPEITNNVGSLYFTVGQYEKAREYFEEALKELGEVVSTGQTDLAALQTTVTYNLARSLEMLCMFDEAERLYKGILQEKPNYIDCYMRLGCLARDKGQIYESSVWFKEGMSVNQSHADAWSLIGNLHMSKFEWAPAQKKFEYILKLPEYHDDPYSFVALGNIWLETLSSIHRKKEKDKDYRERALMMYSKALKVHPKNIWAANGIGCILAQKGAIQEARDIFAQVREATADFSDVWINIAHVYMEQKQYVAAIQ</sequence>
<dbReference type="PANTHER" id="PTHR14027">
    <property type="entry name" value="RNA POLYMERASE-ASSOCIATED PROTEIN CTR9"/>
    <property type="match status" value="1"/>
</dbReference>
<dbReference type="Gene3D" id="1.25.40.10">
    <property type="entry name" value="Tetratricopeptide repeat domain"/>
    <property type="match status" value="4"/>
</dbReference>
<dbReference type="SUPFAM" id="SSF48452">
    <property type="entry name" value="TPR-like"/>
    <property type="match status" value="3"/>
</dbReference>
<dbReference type="Proteomes" id="UP000280834">
    <property type="component" value="Unassembled WGS sequence"/>
</dbReference>
<proteinExistence type="predicted"/>
<name>A0A0R3QPP3_9BILA</name>
<organism evidence="6">
    <name type="scientific">Brugia timori</name>
    <dbReference type="NCBI Taxonomy" id="42155"/>
    <lineage>
        <taxon>Eukaryota</taxon>
        <taxon>Metazoa</taxon>
        <taxon>Ecdysozoa</taxon>
        <taxon>Nematoda</taxon>
        <taxon>Chromadorea</taxon>
        <taxon>Rhabditida</taxon>
        <taxon>Spirurina</taxon>
        <taxon>Spiruromorpha</taxon>
        <taxon>Filarioidea</taxon>
        <taxon>Onchocercidae</taxon>
        <taxon>Brugia</taxon>
    </lineage>
</organism>
<dbReference type="Pfam" id="PF13181">
    <property type="entry name" value="TPR_8"/>
    <property type="match status" value="1"/>
</dbReference>
<protein>
    <submittedName>
        <fullName evidence="6">TPR_REGION domain-containing protein</fullName>
    </submittedName>
</protein>
<evidence type="ECO:0000256" key="3">
    <source>
        <dbReference type="PROSITE-ProRule" id="PRU00339"/>
    </source>
</evidence>
<reference evidence="4 5" key="2">
    <citation type="submission" date="2018-11" db="EMBL/GenBank/DDBJ databases">
        <authorList>
            <consortium name="Pathogen Informatics"/>
        </authorList>
    </citation>
    <scope>NUCLEOTIDE SEQUENCE [LARGE SCALE GENOMIC DNA]</scope>
</reference>
<dbReference type="SUPFAM" id="SSF81901">
    <property type="entry name" value="HCP-like"/>
    <property type="match status" value="1"/>
</dbReference>